<dbReference type="HAMAP" id="MF_02019">
    <property type="entry name" value="MurF"/>
    <property type="match status" value="1"/>
</dbReference>
<dbReference type="InterPro" id="IPR000713">
    <property type="entry name" value="Mur_ligase_N"/>
</dbReference>
<keyword evidence="1 10" id="KW-0963">Cytoplasm</keyword>
<evidence type="ECO:0000256" key="8">
    <source>
        <dbReference type="ARBA" id="ARBA00023306"/>
    </source>
</evidence>
<comment type="caution">
    <text evidence="15">The sequence shown here is derived from an EMBL/GenBank/DDBJ whole genome shotgun (WGS) entry which is preliminary data.</text>
</comment>
<dbReference type="EC" id="6.3.2.10" evidence="10 11"/>
<evidence type="ECO:0000256" key="11">
    <source>
        <dbReference type="RuleBase" id="RU004136"/>
    </source>
</evidence>
<evidence type="ECO:0000256" key="3">
    <source>
        <dbReference type="ARBA" id="ARBA00022618"/>
    </source>
</evidence>
<dbReference type="Pfam" id="PF02875">
    <property type="entry name" value="Mur_ligase_C"/>
    <property type="match status" value="1"/>
</dbReference>
<keyword evidence="5 10" id="KW-0067">ATP-binding</keyword>
<keyword evidence="8 10" id="KW-0131">Cell cycle</keyword>
<feature type="domain" description="Mur ligase central" evidence="14">
    <location>
        <begin position="104"/>
        <end position="289"/>
    </location>
</feature>
<keyword evidence="4 10" id="KW-0547">Nucleotide-binding</keyword>
<dbReference type="GO" id="GO:0005737">
    <property type="term" value="C:cytoplasm"/>
    <property type="evidence" value="ECO:0007669"/>
    <property type="project" value="UniProtKB-SubCell"/>
</dbReference>
<dbReference type="AlphaFoldDB" id="A0A917JVG5"/>
<dbReference type="InterPro" id="IPR036565">
    <property type="entry name" value="Mur-like_cat_sf"/>
</dbReference>
<dbReference type="PANTHER" id="PTHR43024:SF1">
    <property type="entry name" value="UDP-N-ACETYLMURAMOYL-TRIPEPTIDE--D-ALANYL-D-ALANINE LIGASE"/>
    <property type="match status" value="1"/>
</dbReference>
<evidence type="ECO:0000313" key="15">
    <source>
        <dbReference type="EMBL" id="GGI88724.1"/>
    </source>
</evidence>
<keyword evidence="2 10" id="KW-0436">Ligase</keyword>
<reference evidence="15" key="2">
    <citation type="submission" date="2020-09" db="EMBL/GenBank/DDBJ databases">
        <authorList>
            <person name="Sun Q."/>
            <person name="Ohkuma M."/>
        </authorList>
    </citation>
    <scope>NUCLEOTIDE SEQUENCE</scope>
    <source>
        <strain evidence="15">JCM 13919</strain>
    </source>
</reference>
<dbReference type="Gene3D" id="3.90.190.20">
    <property type="entry name" value="Mur ligase, C-terminal domain"/>
    <property type="match status" value="1"/>
</dbReference>
<dbReference type="SUPFAM" id="SSF53244">
    <property type="entry name" value="MurD-like peptide ligases, peptide-binding domain"/>
    <property type="match status" value="1"/>
</dbReference>
<dbReference type="GO" id="GO:0047480">
    <property type="term" value="F:UDP-N-acetylmuramoyl-tripeptide-D-alanyl-D-alanine ligase activity"/>
    <property type="evidence" value="ECO:0007669"/>
    <property type="project" value="UniProtKB-UniRule"/>
</dbReference>
<evidence type="ECO:0000259" key="14">
    <source>
        <dbReference type="Pfam" id="PF08245"/>
    </source>
</evidence>
<dbReference type="EMBL" id="BMOB01000007">
    <property type="protein sequence ID" value="GGI88724.1"/>
    <property type="molecule type" value="Genomic_DNA"/>
</dbReference>
<reference evidence="15" key="1">
    <citation type="journal article" date="2014" name="Int. J. Syst. Evol. Microbiol.">
        <title>Complete genome sequence of Corynebacterium casei LMG S-19264T (=DSM 44701T), isolated from a smear-ripened cheese.</title>
        <authorList>
            <consortium name="US DOE Joint Genome Institute (JGI-PGF)"/>
            <person name="Walter F."/>
            <person name="Albersmeier A."/>
            <person name="Kalinowski J."/>
            <person name="Ruckert C."/>
        </authorList>
    </citation>
    <scope>NUCLEOTIDE SEQUENCE</scope>
    <source>
        <strain evidence="15">JCM 13919</strain>
    </source>
</reference>
<dbReference type="GO" id="GO:0071555">
    <property type="term" value="P:cell wall organization"/>
    <property type="evidence" value="ECO:0007669"/>
    <property type="project" value="UniProtKB-KW"/>
</dbReference>
<dbReference type="SUPFAM" id="SSF53623">
    <property type="entry name" value="MurD-like peptide ligases, catalytic domain"/>
    <property type="match status" value="1"/>
</dbReference>
<dbReference type="InterPro" id="IPR004101">
    <property type="entry name" value="Mur_ligase_C"/>
</dbReference>
<dbReference type="InterPro" id="IPR013221">
    <property type="entry name" value="Mur_ligase_cen"/>
</dbReference>
<dbReference type="NCBIfam" id="TIGR01143">
    <property type="entry name" value="murF"/>
    <property type="match status" value="1"/>
</dbReference>
<keyword evidence="6 10" id="KW-0133">Cell shape</keyword>
<dbReference type="GO" id="GO:0009252">
    <property type="term" value="P:peptidoglycan biosynthetic process"/>
    <property type="evidence" value="ECO:0007669"/>
    <property type="project" value="UniProtKB-UniRule"/>
</dbReference>
<dbReference type="PANTHER" id="PTHR43024">
    <property type="entry name" value="UDP-N-ACETYLMURAMOYL-TRIPEPTIDE--D-ALANYL-D-ALANINE LIGASE"/>
    <property type="match status" value="1"/>
</dbReference>
<dbReference type="SUPFAM" id="SSF63418">
    <property type="entry name" value="MurE/MurF N-terminal domain"/>
    <property type="match status" value="1"/>
</dbReference>
<organism evidence="15 16">
    <name type="scientific">Legionella impletisoli</name>
    <dbReference type="NCBI Taxonomy" id="343510"/>
    <lineage>
        <taxon>Bacteria</taxon>
        <taxon>Pseudomonadati</taxon>
        <taxon>Pseudomonadota</taxon>
        <taxon>Gammaproteobacteria</taxon>
        <taxon>Legionellales</taxon>
        <taxon>Legionellaceae</taxon>
        <taxon>Legionella</taxon>
    </lineage>
</organism>
<dbReference type="InterPro" id="IPR036615">
    <property type="entry name" value="Mur_ligase_C_dom_sf"/>
</dbReference>
<dbReference type="GO" id="GO:0008360">
    <property type="term" value="P:regulation of cell shape"/>
    <property type="evidence" value="ECO:0007669"/>
    <property type="project" value="UniProtKB-KW"/>
</dbReference>
<evidence type="ECO:0000256" key="10">
    <source>
        <dbReference type="HAMAP-Rule" id="MF_02019"/>
    </source>
</evidence>
<evidence type="ECO:0000256" key="5">
    <source>
        <dbReference type="ARBA" id="ARBA00022840"/>
    </source>
</evidence>
<gene>
    <name evidence="10 15" type="primary">murF</name>
    <name evidence="15" type="ORF">GCM10007966_16830</name>
</gene>
<dbReference type="Proteomes" id="UP000630149">
    <property type="component" value="Unassembled WGS sequence"/>
</dbReference>
<dbReference type="Pfam" id="PF01225">
    <property type="entry name" value="Mur_ligase"/>
    <property type="match status" value="1"/>
</dbReference>
<comment type="pathway">
    <text evidence="10 11">Cell wall biogenesis; peptidoglycan biosynthesis.</text>
</comment>
<evidence type="ECO:0000256" key="1">
    <source>
        <dbReference type="ARBA" id="ARBA00022490"/>
    </source>
</evidence>
<comment type="function">
    <text evidence="10 11">Involved in cell wall formation. Catalyzes the final step in the synthesis of UDP-N-acetylmuramoyl-pentapeptide, the precursor of murein.</text>
</comment>
<dbReference type="InterPro" id="IPR035911">
    <property type="entry name" value="MurE/MurF_N"/>
</dbReference>
<comment type="subcellular location">
    <subcellularLocation>
        <location evidence="10 11">Cytoplasm</location>
    </subcellularLocation>
</comment>
<dbReference type="GO" id="GO:0051301">
    <property type="term" value="P:cell division"/>
    <property type="evidence" value="ECO:0007669"/>
    <property type="project" value="UniProtKB-KW"/>
</dbReference>
<evidence type="ECO:0000256" key="9">
    <source>
        <dbReference type="ARBA" id="ARBA00023316"/>
    </source>
</evidence>
<evidence type="ECO:0000256" key="4">
    <source>
        <dbReference type="ARBA" id="ARBA00022741"/>
    </source>
</evidence>
<evidence type="ECO:0000256" key="2">
    <source>
        <dbReference type="ARBA" id="ARBA00022598"/>
    </source>
</evidence>
<proteinExistence type="inferred from homology"/>
<keyword evidence="9 10" id="KW-0961">Cell wall biogenesis/degradation</keyword>
<evidence type="ECO:0000259" key="12">
    <source>
        <dbReference type="Pfam" id="PF01225"/>
    </source>
</evidence>
<keyword evidence="16" id="KW-1185">Reference proteome</keyword>
<accession>A0A917JVG5</accession>
<evidence type="ECO:0000313" key="16">
    <source>
        <dbReference type="Proteomes" id="UP000630149"/>
    </source>
</evidence>
<comment type="similarity">
    <text evidence="10">Belongs to the MurCDEF family. MurF subfamily.</text>
</comment>
<evidence type="ECO:0000256" key="6">
    <source>
        <dbReference type="ARBA" id="ARBA00022960"/>
    </source>
</evidence>
<evidence type="ECO:0000256" key="7">
    <source>
        <dbReference type="ARBA" id="ARBA00022984"/>
    </source>
</evidence>
<sequence>MMMLAEVASVLNTACTENFELNAICIDSRQVNPGSLFIAIKGERFDGHDFIKEAITQGAAAVVCQRKAELVNVPQLVVQDTLMALADIARYHRSKFTCGVIALTGSNGKTSVKEMIAAILPQPAFATKGNLNNHIGVPLSVLQLNSDHRYAVFELGANHPGEIAHTVSIVKPKVTLINNIAPAHIEGFGSIDGVALAKGEIHQGLAAGGTAIINDDDEYAHFWDSSLVDKNTVHFSLHKPVDVYAQDITFQSNKCAQFILVTPKGEASIQLQVPGLHNVSNALAAAACAYALGIGLSNIKAGLNQFQGVSGRMTHHNGKQSALIIDDTYNANLQSTLKALDVLSQYEGKRIFVFGDMGELGDWSKKHHQLVGQAAKELKIDALYTFGHHSQHTTKVFGENARHFTSHEELTECLLPTLDSATVILVKGSRSSAMEQVVNRLIAV</sequence>
<feature type="domain" description="Mur ligase N-terminal catalytic" evidence="12">
    <location>
        <begin position="22"/>
        <end position="92"/>
    </location>
</feature>
<keyword evidence="3 10" id="KW-0132">Cell division</keyword>
<feature type="binding site" evidence="10">
    <location>
        <begin position="105"/>
        <end position="111"/>
    </location>
    <ligand>
        <name>ATP</name>
        <dbReference type="ChEBI" id="CHEBI:30616"/>
    </ligand>
</feature>
<comment type="catalytic activity">
    <reaction evidence="10 11">
        <text>D-alanyl-D-alanine + UDP-N-acetyl-alpha-D-muramoyl-L-alanyl-gamma-D-glutamyl-meso-2,6-diaminopimelate + ATP = UDP-N-acetyl-alpha-D-muramoyl-L-alanyl-gamma-D-glutamyl-meso-2,6-diaminopimeloyl-D-alanyl-D-alanine + ADP + phosphate + H(+)</text>
        <dbReference type="Rhea" id="RHEA:28374"/>
        <dbReference type="ChEBI" id="CHEBI:15378"/>
        <dbReference type="ChEBI" id="CHEBI:30616"/>
        <dbReference type="ChEBI" id="CHEBI:43474"/>
        <dbReference type="ChEBI" id="CHEBI:57822"/>
        <dbReference type="ChEBI" id="CHEBI:61386"/>
        <dbReference type="ChEBI" id="CHEBI:83905"/>
        <dbReference type="ChEBI" id="CHEBI:456216"/>
        <dbReference type="EC" id="6.3.2.10"/>
    </reaction>
</comment>
<dbReference type="InterPro" id="IPR051046">
    <property type="entry name" value="MurCDEF_CellWall_CoF430Synth"/>
</dbReference>
<dbReference type="Gene3D" id="3.40.1190.10">
    <property type="entry name" value="Mur-like, catalytic domain"/>
    <property type="match status" value="1"/>
</dbReference>
<keyword evidence="7 10" id="KW-0573">Peptidoglycan synthesis</keyword>
<protein>
    <recommendedName>
        <fullName evidence="10 11">UDP-N-acetylmuramoyl-tripeptide--D-alanyl-D-alanine ligase</fullName>
        <ecNumber evidence="10 11">6.3.2.10</ecNumber>
    </recommendedName>
    <alternativeName>
        <fullName evidence="10">D-alanyl-D-alanine-adding enzyme</fullName>
    </alternativeName>
</protein>
<dbReference type="InterPro" id="IPR005863">
    <property type="entry name" value="UDP-N-AcMur_synth"/>
</dbReference>
<feature type="domain" description="Mur ligase C-terminal" evidence="13">
    <location>
        <begin position="311"/>
        <end position="430"/>
    </location>
</feature>
<evidence type="ECO:0000259" key="13">
    <source>
        <dbReference type="Pfam" id="PF02875"/>
    </source>
</evidence>
<name>A0A917JVG5_9GAMM</name>
<dbReference type="Pfam" id="PF08245">
    <property type="entry name" value="Mur_ligase_M"/>
    <property type="match status" value="1"/>
</dbReference>
<dbReference type="Gene3D" id="3.40.1390.10">
    <property type="entry name" value="MurE/MurF, N-terminal domain"/>
    <property type="match status" value="1"/>
</dbReference>
<dbReference type="GO" id="GO:0005524">
    <property type="term" value="F:ATP binding"/>
    <property type="evidence" value="ECO:0007669"/>
    <property type="project" value="UniProtKB-UniRule"/>
</dbReference>